<dbReference type="PROSITE" id="PS50011">
    <property type="entry name" value="PROTEIN_KINASE_DOM"/>
    <property type="match status" value="1"/>
</dbReference>
<dbReference type="Gene3D" id="1.10.510.10">
    <property type="entry name" value="Transferase(Phosphotransferase) domain 1"/>
    <property type="match status" value="1"/>
</dbReference>
<dbReference type="PANTHER" id="PTHR44167">
    <property type="entry name" value="OVARIAN-SPECIFIC SERINE/THREONINE-PROTEIN KINASE LOK-RELATED"/>
    <property type="match status" value="1"/>
</dbReference>
<dbReference type="Pfam" id="PF00069">
    <property type="entry name" value="Pkinase"/>
    <property type="match status" value="1"/>
</dbReference>
<evidence type="ECO:0000259" key="1">
    <source>
        <dbReference type="PROSITE" id="PS50011"/>
    </source>
</evidence>
<dbReference type="SMART" id="SM00220">
    <property type="entry name" value="S_TKc"/>
    <property type="match status" value="1"/>
</dbReference>
<accession>A0A6U6UK10</accession>
<dbReference type="GO" id="GO:0044773">
    <property type="term" value="P:mitotic DNA damage checkpoint signaling"/>
    <property type="evidence" value="ECO:0007669"/>
    <property type="project" value="TreeGrafter"/>
</dbReference>
<proteinExistence type="predicted"/>
<gene>
    <name evidence="2" type="ORF">BRAN1462_LOCUS56297</name>
</gene>
<dbReference type="PANTHER" id="PTHR44167:SF24">
    <property type="entry name" value="SERINE_THREONINE-PROTEIN KINASE CHK2"/>
    <property type="match status" value="1"/>
</dbReference>
<dbReference type="InterPro" id="IPR011009">
    <property type="entry name" value="Kinase-like_dom_sf"/>
</dbReference>
<name>A0A6U6UK10_9DINO</name>
<dbReference type="GO" id="GO:0005634">
    <property type="term" value="C:nucleus"/>
    <property type="evidence" value="ECO:0007669"/>
    <property type="project" value="TreeGrafter"/>
</dbReference>
<dbReference type="GO" id="GO:0005524">
    <property type="term" value="F:ATP binding"/>
    <property type="evidence" value="ECO:0007669"/>
    <property type="project" value="InterPro"/>
</dbReference>
<dbReference type="AlphaFoldDB" id="A0A6U6UK10"/>
<evidence type="ECO:0000313" key="2">
    <source>
        <dbReference type="EMBL" id="CAD9638475.1"/>
    </source>
</evidence>
<protein>
    <recommendedName>
        <fullName evidence="1">Protein kinase domain-containing protein</fullName>
    </recommendedName>
</protein>
<sequence length="549" mass="61085">MSELAQQWLTRRLAGLEPSDFVDGILFFCTAALVPPPSFQQAWIVYQDHLGSPWPLERAEEMSQLPAIPIFCDPSDDAQVASMSRIVQAIDGNGQEAPPIIWVPHTVPPDAGQPSTQVDPMDPRLGGVIGNLLHIGLDGLVPGEPEGHMLALVVRARLRKLATVSRTLNDVVNERRSRARYVDQLRECMNCTLWQYSRSRLAPCIPPIDPALPSGELRRIDGFDVGAQVGQSLFGRVCRLQLPDGNAEQNGAGQHDGLVAKVLDKSKVVGLHELKFIRRQLDVLQLLSKSEWAHPNLIQLQQIYHTSTHIIVRMDLGGRENLHQRLLARQAEGDDERPLPEHRCLAVVEQAINALAHIHLGPEVCHRDVKTENFAIRDADGEPLVLKLADFEWAIAQPKSSLCRSKCGTVPFVAPEVVLQREWDGMASDVRSLGIVLLELLCGTNFLERHLSSLLARGPRGRRFWRRVDDPSIGQMLRHAFQNPSLPSVLLQAECRPELQSLVPAASALVDGMVEVQPRLRWDATKMRDGLEAFPRLSAQQRGDLVLEE</sequence>
<dbReference type="Gene3D" id="3.30.200.20">
    <property type="entry name" value="Phosphorylase Kinase, domain 1"/>
    <property type="match status" value="1"/>
</dbReference>
<reference evidence="2" key="1">
    <citation type="submission" date="2021-01" db="EMBL/GenBank/DDBJ databases">
        <authorList>
            <person name="Corre E."/>
            <person name="Pelletier E."/>
            <person name="Niang G."/>
            <person name="Scheremetjew M."/>
            <person name="Finn R."/>
            <person name="Kale V."/>
            <person name="Holt S."/>
            <person name="Cochrane G."/>
            <person name="Meng A."/>
            <person name="Brown T."/>
            <person name="Cohen L."/>
        </authorList>
    </citation>
    <scope>NUCLEOTIDE SEQUENCE</scope>
    <source>
        <strain evidence="2">RCC3387</strain>
    </source>
</reference>
<feature type="domain" description="Protein kinase" evidence="1">
    <location>
        <begin position="223"/>
        <end position="537"/>
    </location>
</feature>
<organism evidence="2">
    <name type="scientific">Zooxanthella nutricula</name>
    <dbReference type="NCBI Taxonomy" id="1333877"/>
    <lineage>
        <taxon>Eukaryota</taxon>
        <taxon>Sar</taxon>
        <taxon>Alveolata</taxon>
        <taxon>Dinophyceae</taxon>
        <taxon>Peridiniales</taxon>
        <taxon>Peridiniales incertae sedis</taxon>
        <taxon>Zooxanthella</taxon>
    </lineage>
</organism>
<dbReference type="EMBL" id="HBGW01088830">
    <property type="protein sequence ID" value="CAD9638475.1"/>
    <property type="molecule type" value="Transcribed_RNA"/>
</dbReference>
<dbReference type="InterPro" id="IPR000719">
    <property type="entry name" value="Prot_kinase_dom"/>
</dbReference>
<dbReference type="SUPFAM" id="SSF56112">
    <property type="entry name" value="Protein kinase-like (PK-like)"/>
    <property type="match status" value="1"/>
</dbReference>
<dbReference type="GO" id="GO:0004674">
    <property type="term" value="F:protein serine/threonine kinase activity"/>
    <property type="evidence" value="ECO:0007669"/>
    <property type="project" value="TreeGrafter"/>
</dbReference>